<gene>
    <name evidence="1" type="ORF">HMPREF9623_00468</name>
</gene>
<name>A0AA36Y5Z6_9FIRM</name>
<dbReference type="EMBL" id="AGEL01000004">
    <property type="protein sequence ID" value="EHO17614.1"/>
    <property type="molecule type" value="Genomic_DNA"/>
</dbReference>
<dbReference type="RefSeq" id="WP_009532301.1">
    <property type="nucleotide sequence ID" value="NZ_JH590861.1"/>
</dbReference>
<organism evidence="1 2">
    <name type="scientific">Stomatobaculum longum</name>
    <dbReference type="NCBI Taxonomy" id="796942"/>
    <lineage>
        <taxon>Bacteria</taxon>
        <taxon>Bacillati</taxon>
        <taxon>Bacillota</taxon>
        <taxon>Clostridia</taxon>
        <taxon>Lachnospirales</taxon>
        <taxon>Lachnospiraceae</taxon>
        <taxon>Stomatobaculum</taxon>
    </lineage>
</organism>
<dbReference type="GeneID" id="86940248"/>
<dbReference type="Proteomes" id="UP000018466">
    <property type="component" value="Unassembled WGS sequence"/>
</dbReference>
<evidence type="ECO:0000313" key="2">
    <source>
        <dbReference type="Proteomes" id="UP000018466"/>
    </source>
</evidence>
<evidence type="ECO:0000313" key="1">
    <source>
        <dbReference type="EMBL" id="EHO17614.1"/>
    </source>
</evidence>
<comment type="caution">
    <text evidence="1">The sequence shown here is derived from an EMBL/GenBank/DDBJ whole genome shotgun (WGS) entry which is preliminary data.</text>
</comment>
<accession>A0AA36Y5Z6</accession>
<proteinExistence type="predicted"/>
<sequence length="331" mass="38187">MGNKKLQGADGMNFQLQLTIKGLESINLPEENLINTSGNDIMKISCWGGKLSAYINLPNAIRPNNVQPFQLSDCIKIELVRNQVIEHMRAYLQKHLKDKYSDEFLSMMSVTKMECNLTIKCVGDCKPRDVIRLFEKSFAKVTVYKETDPNGKTHRKPERGITTTKPHEWVLKVYDKTFQQRQAGNLKVESNMIRVELVFLDRMLDRMYSNKKSLEDILTRKAIKALIDQYQVTFDEICKKNVTPMLNACVQDVFETLTQSDSGNEISDTLIKCKELIVDIEILRNALKKWYEFRKAPDNSKRMVSYYRNGGKFDIPSDVLKTLKLMHNSLG</sequence>
<protein>
    <submittedName>
        <fullName evidence="1">Uncharacterized protein</fullName>
    </submittedName>
</protein>
<dbReference type="AlphaFoldDB" id="A0AA36Y5Z6"/>
<keyword evidence="2" id="KW-1185">Reference proteome</keyword>
<reference evidence="1 2" key="1">
    <citation type="submission" date="2011-10" db="EMBL/GenBank/DDBJ databases">
        <title>The Genome Sequence of Lachnospiraceae bacterium ACC2.</title>
        <authorList>
            <consortium name="The Broad Institute Genome Sequencing Platform"/>
            <person name="Earl A."/>
            <person name="Ward D."/>
            <person name="Feldgarden M."/>
            <person name="Gevers D."/>
            <person name="Sizova M."/>
            <person name="Hazen A."/>
            <person name="Epstein S."/>
            <person name="Young S.K."/>
            <person name="Zeng Q."/>
            <person name="Gargeya S."/>
            <person name="Fitzgerald M."/>
            <person name="Haas B."/>
            <person name="Abouelleil A."/>
            <person name="Alvarado L."/>
            <person name="Arachchi H.M."/>
            <person name="Berlin A."/>
            <person name="Brown A."/>
            <person name="Chapman S.B."/>
            <person name="Chen Z."/>
            <person name="Dunbar C."/>
            <person name="Freedman E."/>
            <person name="Gearin G."/>
            <person name="Goldberg J."/>
            <person name="Griggs A."/>
            <person name="Gujja S."/>
            <person name="Heiman D."/>
            <person name="Howarth C."/>
            <person name="Larson L."/>
            <person name="Lui A."/>
            <person name="MacDonald P.J.P."/>
            <person name="Montmayeur A."/>
            <person name="Murphy C."/>
            <person name="Neiman D."/>
            <person name="Pearson M."/>
            <person name="Priest M."/>
            <person name="Roberts A."/>
            <person name="Saif S."/>
            <person name="Shea T."/>
            <person name="Shenoy N."/>
            <person name="Sisk P."/>
            <person name="Stolte C."/>
            <person name="Sykes S."/>
            <person name="Wortman J."/>
            <person name="Nusbaum C."/>
            <person name="Birren B."/>
        </authorList>
    </citation>
    <scope>NUCLEOTIDE SEQUENCE [LARGE SCALE GENOMIC DNA]</scope>
    <source>
        <strain evidence="1 2">ACC2</strain>
    </source>
</reference>